<dbReference type="InterPro" id="IPR004838">
    <property type="entry name" value="NHTrfase_class1_PyrdxlP-BS"/>
</dbReference>
<evidence type="ECO:0000256" key="7">
    <source>
        <dbReference type="RuleBase" id="RU000481"/>
    </source>
</evidence>
<dbReference type="EC" id="2.6.1.-" evidence="7"/>
<name>A0A1M5ZZB3_9RHOB</name>
<reference evidence="9 10" key="1">
    <citation type="submission" date="2016-11" db="EMBL/GenBank/DDBJ databases">
        <authorList>
            <person name="Jaros S."/>
            <person name="Januszkiewicz K."/>
            <person name="Wedrychowicz H."/>
        </authorList>
    </citation>
    <scope>NUCLEOTIDE SEQUENCE [LARGE SCALE GENOMIC DNA]</scope>
    <source>
        <strain evidence="9 10">DSM 100565</strain>
    </source>
</reference>
<comment type="cofactor">
    <cofactor evidence="1 7">
        <name>pyridoxal 5'-phosphate</name>
        <dbReference type="ChEBI" id="CHEBI:597326"/>
    </cofactor>
</comment>
<dbReference type="PROSITE" id="PS00105">
    <property type="entry name" value="AA_TRANSFER_CLASS_1"/>
    <property type="match status" value="1"/>
</dbReference>
<dbReference type="AlphaFoldDB" id="A0A1M5ZZB3"/>
<protein>
    <recommendedName>
        <fullName evidence="7">Aminotransferase</fullName>
        <ecNumber evidence="7">2.6.1.-</ecNumber>
    </recommendedName>
</protein>
<organism evidence="9 10">
    <name type="scientific">Wenxinia saemankumensis</name>
    <dbReference type="NCBI Taxonomy" id="1447782"/>
    <lineage>
        <taxon>Bacteria</taxon>
        <taxon>Pseudomonadati</taxon>
        <taxon>Pseudomonadota</taxon>
        <taxon>Alphaproteobacteria</taxon>
        <taxon>Rhodobacterales</taxon>
        <taxon>Roseobacteraceae</taxon>
        <taxon>Wenxinia</taxon>
    </lineage>
</organism>
<dbReference type="InterPro" id="IPR050596">
    <property type="entry name" value="AspAT/PAT-like"/>
</dbReference>
<evidence type="ECO:0000256" key="2">
    <source>
        <dbReference type="ARBA" id="ARBA00007441"/>
    </source>
</evidence>
<keyword evidence="9" id="KW-0670">Pyruvate</keyword>
<dbReference type="RefSeq" id="WP_073325575.1">
    <property type="nucleotide sequence ID" value="NZ_FQYO01000001.1"/>
</dbReference>
<evidence type="ECO:0000256" key="3">
    <source>
        <dbReference type="ARBA" id="ARBA00022576"/>
    </source>
</evidence>
<evidence type="ECO:0000313" key="9">
    <source>
        <dbReference type="EMBL" id="SHI29486.1"/>
    </source>
</evidence>
<dbReference type="Proteomes" id="UP000184292">
    <property type="component" value="Unassembled WGS sequence"/>
</dbReference>
<dbReference type="SUPFAM" id="SSF53383">
    <property type="entry name" value="PLP-dependent transferases"/>
    <property type="match status" value="1"/>
</dbReference>
<dbReference type="CDD" id="cd00609">
    <property type="entry name" value="AAT_like"/>
    <property type="match status" value="1"/>
</dbReference>
<dbReference type="OrthoDB" id="9766084at2"/>
<dbReference type="GO" id="GO:0004069">
    <property type="term" value="F:L-aspartate:2-oxoglutarate aminotransferase activity"/>
    <property type="evidence" value="ECO:0007669"/>
    <property type="project" value="UniProtKB-EC"/>
</dbReference>
<dbReference type="Gene3D" id="3.40.640.10">
    <property type="entry name" value="Type I PLP-dependent aspartate aminotransferase-like (Major domain)"/>
    <property type="match status" value="1"/>
</dbReference>
<keyword evidence="3 7" id="KW-0032">Aminotransferase</keyword>
<comment type="catalytic activity">
    <reaction evidence="6">
        <text>L-aspartate + 2-oxoglutarate = oxaloacetate + L-glutamate</text>
        <dbReference type="Rhea" id="RHEA:21824"/>
        <dbReference type="ChEBI" id="CHEBI:16452"/>
        <dbReference type="ChEBI" id="CHEBI:16810"/>
        <dbReference type="ChEBI" id="CHEBI:29985"/>
        <dbReference type="ChEBI" id="CHEBI:29991"/>
        <dbReference type="EC" id="2.6.1.1"/>
    </reaction>
</comment>
<evidence type="ECO:0000256" key="6">
    <source>
        <dbReference type="ARBA" id="ARBA00049185"/>
    </source>
</evidence>
<dbReference type="Pfam" id="PF00155">
    <property type="entry name" value="Aminotran_1_2"/>
    <property type="match status" value="1"/>
</dbReference>
<keyword evidence="4 7" id="KW-0808">Transferase</keyword>
<gene>
    <name evidence="9" type="ORF">SAMN05444417_0090</name>
</gene>
<dbReference type="EMBL" id="FQYO01000001">
    <property type="protein sequence ID" value="SHI29486.1"/>
    <property type="molecule type" value="Genomic_DNA"/>
</dbReference>
<evidence type="ECO:0000259" key="8">
    <source>
        <dbReference type="Pfam" id="PF00155"/>
    </source>
</evidence>
<dbReference type="PANTHER" id="PTHR46383:SF1">
    <property type="entry name" value="ASPARTATE AMINOTRANSFERASE"/>
    <property type="match status" value="1"/>
</dbReference>
<dbReference type="GO" id="GO:0006520">
    <property type="term" value="P:amino acid metabolic process"/>
    <property type="evidence" value="ECO:0007669"/>
    <property type="project" value="InterPro"/>
</dbReference>
<dbReference type="InterPro" id="IPR015424">
    <property type="entry name" value="PyrdxlP-dep_Trfase"/>
</dbReference>
<sequence>MTTLSSRITSISPGGDDGWGLFRRARAMKAAGLPVVELTIGEHDRRTDPAILAAMARAAEGGHTGYSEIPGTAALRRAVAERVAARTGVPTGPGNVLITTGGQGALFSALMAAMDPGGRALIVDPYYATYPGTVRAAGGVPVAVPALPDAGFLPDMDALRAAAPGARCLTINTPNNPTGRVYGRTVLEEIGAICAEHGLWLISDEVYDTQVWSGAHLSPRALPGLAERTIVVGSLSKSHAMTGSRVGWAVGPEAAVAAMTDLSTHTTYGIPGYVMDAGLAALGLGAEFEAGIAEPFRRRRAIVERVIGPSRLGLVPVEGAMYAMIDVRPTGLDGTAFAEALLEAERIAVMPGASFGAVAAGHVRLALTVADDALEEALGRMARFAGAL</sequence>
<feature type="domain" description="Aminotransferase class I/classII large" evidence="8">
    <location>
        <begin position="35"/>
        <end position="380"/>
    </location>
</feature>
<evidence type="ECO:0000256" key="1">
    <source>
        <dbReference type="ARBA" id="ARBA00001933"/>
    </source>
</evidence>
<keyword evidence="5" id="KW-0663">Pyridoxal phosphate</keyword>
<keyword evidence="10" id="KW-1185">Reference proteome</keyword>
<evidence type="ECO:0000313" key="10">
    <source>
        <dbReference type="Proteomes" id="UP000184292"/>
    </source>
</evidence>
<dbReference type="InterPro" id="IPR015421">
    <property type="entry name" value="PyrdxlP-dep_Trfase_major"/>
</dbReference>
<comment type="similarity">
    <text evidence="2 7">Belongs to the class-I pyridoxal-phosphate-dependent aminotransferase family.</text>
</comment>
<evidence type="ECO:0000256" key="5">
    <source>
        <dbReference type="ARBA" id="ARBA00022898"/>
    </source>
</evidence>
<dbReference type="PANTHER" id="PTHR46383">
    <property type="entry name" value="ASPARTATE AMINOTRANSFERASE"/>
    <property type="match status" value="1"/>
</dbReference>
<proteinExistence type="inferred from homology"/>
<dbReference type="InterPro" id="IPR004839">
    <property type="entry name" value="Aminotransferase_I/II_large"/>
</dbReference>
<dbReference type="STRING" id="1447782.SAMN05444417_0090"/>
<accession>A0A1M5ZZB3</accession>
<dbReference type="GO" id="GO:0030170">
    <property type="term" value="F:pyridoxal phosphate binding"/>
    <property type="evidence" value="ECO:0007669"/>
    <property type="project" value="InterPro"/>
</dbReference>
<evidence type="ECO:0000256" key="4">
    <source>
        <dbReference type="ARBA" id="ARBA00022679"/>
    </source>
</evidence>